<keyword evidence="9 12" id="KW-0067">ATP-binding</keyword>
<dbReference type="SUPFAM" id="SSF81301">
    <property type="entry name" value="Nucleotidyltransferase"/>
    <property type="match status" value="1"/>
</dbReference>
<comment type="function">
    <text evidence="1 12">Catalyzes the reversible adenylation of nicotinate mononucleotide (NaMN) to nicotinic acid adenine dinucleotide (NaAD).</text>
</comment>
<dbReference type="GO" id="GO:0009435">
    <property type="term" value="P:NAD+ biosynthetic process"/>
    <property type="evidence" value="ECO:0007669"/>
    <property type="project" value="UniProtKB-UniRule"/>
</dbReference>
<dbReference type="Gene3D" id="3.40.50.620">
    <property type="entry name" value="HUPs"/>
    <property type="match status" value="1"/>
</dbReference>
<dbReference type="NCBIfam" id="TIGR00125">
    <property type="entry name" value="cyt_tran_rel"/>
    <property type="match status" value="1"/>
</dbReference>
<accession>M4VFB7</accession>
<keyword evidence="16" id="KW-1185">Reference proteome</keyword>
<evidence type="ECO:0000256" key="7">
    <source>
        <dbReference type="ARBA" id="ARBA00022695"/>
    </source>
</evidence>
<dbReference type="InterPro" id="IPR014729">
    <property type="entry name" value="Rossmann-like_a/b/a_fold"/>
</dbReference>
<dbReference type="GO" id="GO:0017148">
    <property type="term" value="P:negative regulation of translation"/>
    <property type="evidence" value="ECO:0007669"/>
    <property type="project" value="UniProtKB-UniRule"/>
</dbReference>
<dbReference type="InterPro" id="IPR004821">
    <property type="entry name" value="Cyt_trans-like"/>
</dbReference>
<feature type="domain" description="Cytidyltransferase-like" evidence="14">
    <location>
        <begin position="5"/>
        <end position="186"/>
    </location>
</feature>
<dbReference type="PANTHER" id="PTHR39321">
    <property type="entry name" value="NICOTINATE-NUCLEOTIDE ADENYLYLTRANSFERASE-RELATED"/>
    <property type="match status" value="1"/>
</dbReference>
<evidence type="ECO:0000256" key="13">
    <source>
        <dbReference type="HAMAP-Rule" id="MF_01477"/>
    </source>
</evidence>
<dbReference type="EC" id="2.7.7.18" evidence="12"/>
<keyword evidence="7 12" id="KW-0548">Nucleotidyltransferase</keyword>
<evidence type="ECO:0000256" key="12">
    <source>
        <dbReference type="HAMAP-Rule" id="MF_00244"/>
    </source>
</evidence>
<keyword evidence="5 12" id="KW-0662">Pyridine nucleotide biosynthesis</keyword>
<dbReference type="InterPro" id="IPR005248">
    <property type="entry name" value="NadD/NMNAT"/>
</dbReference>
<keyword evidence="13" id="KW-0963">Cytoplasm</keyword>
<comment type="function">
    <text evidence="13">Functions as a ribosomal silencing factor. Interacts with ribosomal protein uL14 (rplN), blocking formation of intersubunit bridge B8. Prevents association of the 30S and 50S ribosomal subunits and the formation of functional ribosomes, thus repressing translation.</text>
</comment>
<dbReference type="HOGENOM" id="CLU_069765_3_1_7"/>
<dbReference type="GO" id="GO:0042256">
    <property type="term" value="P:cytosolic ribosome assembly"/>
    <property type="evidence" value="ECO:0007669"/>
    <property type="project" value="UniProtKB-UniRule"/>
</dbReference>
<keyword evidence="13" id="KW-0810">Translation regulation</keyword>
<dbReference type="InterPro" id="IPR004394">
    <property type="entry name" value="Iojap/RsfS/C7orf30"/>
</dbReference>
<comment type="pathway">
    <text evidence="2 12">Cofactor biosynthesis; NAD(+) biosynthesis; deamido-NAD(+) from nicotinate D-ribonucleotide: step 1/1.</text>
</comment>
<dbReference type="HAMAP" id="MF_01477">
    <property type="entry name" value="Iojap_RsfS"/>
    <property type="match status" value="1"/>
</dbReference>
<dbReference type="OrthoDB" id="5288745at2"/>
<evidence type="ECO:0000256" key="9">
    <source>
        <dbReference type="ARBA" id="ARBA00022840"/>
    </source>
</evidence>
<dbReference type="AlphaFoldDB" id="M4VFB7"/>
<dbReference type="RefSeq" id="WP_015471236.1">
    <property type="nucleotide sequence ID" value="NC_020813.1"/>
</dbReference>
<dbReference type="PATRIC" id="fig|1184267.3.peg.2558"/>
<evidence type="ECO:0000256" key="6">
    <source>
        <dbReference type="ARBA" id="ARBA00022679"/>
    </source>
</evidence>
<evidence type="ECO:0000259" key="14">
    <source>
        <dbReference type="Pfam" id="PF01467"/>
    </source>
</evidence>
<dbReference type="HAMAP" id="MF_00244">
    <property type="entry name" value="NaMN_adenylyltr"/>
    <property type="match status" value="1"/>
</dbReference>
<dbReference type="PANTHER" id="PTHR39321:SF3">
    <property type="entry name" value="PHOSPHOPANTETHEINE ADENYLYLTRANSFERASE"/>
    <property type="match status" value="1"/>
</dbReference>
<evidence type="ECO:0000256" key="10">
    <source>
        <dbReference type="ARBA" id="ARBA00023027"/>
    </source>
</evidence>
<dbReference type="UniPathway" id="UPA00253">
    <property type="reaction ID" value="UER00332"/>
</dbReference>
<dbReference type="Proteomes" id="UP000012040">
    <property type="component" value="Chromosome"/>
</dbReference>
<dbReference type="GO" id="GO:0090071">
    <property type="term" value="P:negative regulation of ribosome biogenesis"/>
    <property type="evidence" value="ECO:0007669"/>
    <property type="project" value="UniProtKB-UniRule"/>
</dbReference>
<evidence type="ECO:0000256" key="3">
    <source>
        <dbReference type="ARBA" id="ARBA00009014"/>
    </source>
</evidence>
<reference evidence="15 16" key="1">
    <citation type="journal article" date="2013" name="ISME J.">
        <title>By their genes ye shall know them: genomic signatures of predatory bacteria.</title>
        <authorList>
            <person name="Pasternak Z."/>
            <person name="Pietrokovski S."/>
            <person name="Rotem O."/>
            <person name="Gophna U."/>
            <person name="Lurie-Weinberger M.N."/>
            <person name="Jurkevitch E."/>
        </authorList>
    </citation>
    <scope>NUCLEOTIDE SEQUENCE [LARGE SCALE GENOMIC DNA]</scope>
    <source>
        <strain evidence="15 16">JSS</strain>
    </source>
</reference>
<dbReference type="GO" id="GO:0005737">
    <property type="term" value="C:cytoplasm"/>
    <property type="evidence" value="ECO:0007669"/>
    <property type="project" value="UniProtKB-SubCell"/>
</dbReference>
<dbReference type="eggNOG" id="COG1057">
    <property type="taxonomic scope" value="Bacteria"/>
</dbReference>
<comment type="subunit">
    <text evidence="13">Interacts with ribosomal protein uL14 (rplN).</text>
</comment>
<proteinExistence type="inferred from homology"/>
<dbReference type="STRING" id="1184267.A11Q_2530"/>
<evidence type="ECO:0000256" key="5">
    <source>
        <dbReference type="ARBA" id="ARBA00022642"/>
    </source>
</evidence>
<dbReference type="InterPro" id="IPR043519">
    <property type="entry name" value="NT_sf"/>
</dbReference>
<dbReference type="Gene3D" id="3.30.460.10">
    <property type="entry name" value="Beta Polymerase, domain 2"/>
    <property type="match status" value="1"/>
</dbReference>
<protein>
    <recommendedName>
        <fullName evidence="12 13">Multifunctional fusion protein</fullName>
    </recommendedName>
    <domain>
        <recommendedName>
            <fullName evidence="12">Probable nicotinate-nucleotide adenylyltransferase</fullName>
            <ecNumber evidence="12">2.7.7.18</ecNumber>
        </recommendedName>
        <alternativeName>
            <fullName evidence="12">Deamido-NAD(+) diphosphorylase</fullName>
        </alternativeName>
        <alternativeName>
            <fullName evidence="12">Deamido-NAD(+) pyrophosphorylase</fullName>
        </alternativeName>
        <alternativeName>
            <fullName evidence="12">Nicotinate mononucleotide adenylyltransferase</fullName>
            <shortName evidence="12">NaMN adenylyltransferase</shortName>
        </alternativeName>
    </domain>
    <domain>
        <recommendedName>
            <fullName evidence="13">Ribosomal silencing factor RsfS</fullName>
        </recommendedName>
    </domain>
</protein>
<keyword evidence="10 12" id="KW-0520">NAD</keyword>
<comment type="subcellular location">
    <subcellularLocation>
        <location evidence="13">Cytoplasm</location>
    </subcellularLocation>
</comment>
<dbReference type="GO" id="GO:0005524">
    <property type="term" value="F:ATP binding"/>
    <property type="evidence" value="ECO:0007669"/>
    <property type="project" value="UniProtKB-KW"/>
</dbReference>
<evidence type="ECO:0000256" key="11">
    <source>
        <dbReference type="ARBA" id="ARBA00048721"/>
    </source>
</evidence>
<comment type="similarity">
    <text evidence="3 12">Belongs to the NadD family.</text>
</comment>
<evidence type="ECO:0000313" key="15">
    <source>
        <dbReference type="EMBL" id="AGH96746.1"/>
    </source>
</evidence>
<dbReference type="Pfam" id="PF02410">
    <property type="entry name" value="RsfS"/>
    <property type="match status" value="1"/>
</dbReference>
<comment type="catalytic activity">
    <reaction evidence="11 12">
        <text>nicotinate beta-D-ribonucleotide + ATP + H(+) = deamido-NAD(+) + diphosphate</text>
        <dbReference type="Rhea" id="RHEA:22860"/>
        <dbReference type="ChEBI" id="CHEBI:15378"/>
        <dbReference type="ChEBI" id="CHEBI:30616"/>
        <dbReference type="ChEBI" id="CHEBI:33019"/>
        <dbReference type="ChEBI" id="CHEBI:57502"/>
        <dbReference type="ChEBI" id="CHEBI:58437"/>
        <dbReference type="EC" id="2.7.7.18"/>
    </reaction>
</comment>
<organism evidence="15 16">
    <name type="scientific">Pseudobdellovibrio exovorus JSS</name>
    <dbReference type="NCBI Taxonomy" id="1184267"/>
    <lineage>
        <taxon>Bacteria</taxon>
        <taxon>Pseudomonadati</taxon>
        <taxon>Bdellovibrionota</taxon>
        <taxon>Bdellovibrionia</taxon>
        <taxon>Bdellovibrionales</taxon>
        <taxon>Pseudobdellovibrionaceae</taxon>
        <taxon>Pseudobdellovibrio</taxon>
    </lineage>
</organism>
<evidence type="ECO:0000256" key="8">
    <source>
        <dbReference type="ARBA" id="ARBA00022741"/>
    </source>
</evidence>
<dbReference type="NCBIfam" id="TIGR00090">
    <property type="entry name" value="rsfS_iojap_ybeB"/>
    <property type="match status" value="1"/>
</dbReference>
<sequence>MKVGIFGGSFNPPHNGHVNSLTTVQKKMGFDLVHIIPNSQNPLKIPMDGPSGDHRLEMARLAFSTYGDAFRVNDIELKRGGKSYTIDTVKELLKEYKSKELFLIIGADNFETFSDWKDYKELLELVNIVVTTRPGYQIPEGEDEWPDYLTPLVAESDFGTLELTTGRSVEFITLDDLDISSSELRKKLRVGRPAEKFLPLAVESYIKQNGLYKSGSQKISNFKNFTEFCAQTLFDKKAIAVKAFDIQSVSSSSDYTLIASGTSTRHASSMAENLVRAVKDEFNVYPLSVEGVDEGRWVVVDYGALIVHLFYDFVRQEYRLEDLWKNGTELKLQDKTAAAAASAAPKA</sequence>
<evidence type="ECO:0000256" key="2">
    <source>
        <dbReference type="ARBA" id="ARBA00005019"/>
    </source>
</evidence>
<comment type="similarity">
    <text evidence="4 13">Belongs to the Iojap/RsfS family.</text>
</comment>
<evidence type="ECO:0000256" key="4">
    <source>
        <dbReference type="ARBA" id="ARBA00010574"/>
    </source>
</evidence>
<dbReference type="Pfam" id="PF01467">
    <property type="entry name" value="CTP_transf_like"/>
    <property type="match status" value="1"/>
</dbReference>
<keyword evidence="6 12" id="KW-0808">Transferase</keyword>
<dbReference type="KEGG" id="bex:A11Q_2530"/>
<dbReference type="NCBIfam" id="NF000840">
    <property type="entry name" value="PRK00071.1-3"/>
    <property type="match status" value="1"/>
</dbReference>
<name>M4VFB7_9BACT</name>
<dbReference type="eggNOG" id="COG0799">
    <property type="taxonomic scope" value="Bacteria"/>
</dbReference>
<dbReference type="EMBL" id="CP003537">
    <property type="protein sequence ID" value="AGH96746.1"/>
    <property type="molecule type" value="Genomic_DNA"/>
</dbReference>
<dbReference type="CDD" id="cd02165">
    <property type="entry name" value="NMNAT"/>
    <property type="match status" value="1"/>
</dbReference>
<dbReference type="SUPFAM" id="SSF52374">
    <property type="entry name" value="Nucleotidylyl transferase"/>
    <property type="match status" value="1"/>
</dbReference>
<evidence type="ECO:0000256" key="1">
    <source>
        <dbReference type="ARBA" id="ARBA00002324"/>
    </source>
</evidence>
<evidence type="ECO:0000313" key="16">
    <source>
        <dbReference type="Proteomes" id="UP000012040"/>
    </source>
</evidence>
<gene>
    <name evidence="13" type="primary">rsfS</name>
    <name evidence="12" type="synonym">nadD</name>
    <name evidence="15" type="ORF">A11Q_2530</name>
</gene>
<keyword evidence="8 12" id="KW-0547">Nucleotide-binding</keyword>
<keyword evidence="13" id="KW-0678">Repressor</keyword>
<dbReference type="GO" id="GO:0004515">
    <property type="term" value="F:nicotinate-nucleotide adenylyltransferase activity"/>
    <property type="evidence" value="ECO:0007669"/>
    <property type="project" value="UniProtKB-UniRule"/>
</dbReference>
<dbReference type="NCBIfam" id="TIGR00482">
    <property type="entry name" value="nicotinate (nicotinamide) nucleotide adenylyltransferase"/>
    <property type="match status" value="1"/>
</dbReference>